<reference evidence="1" key="1">
    <citation type="journal article" date="2021" name="Front. Microbiol.">
        <title>Comprehensive Comparative Genomics and Phenotyping of Methylobacterium Species.</title>
        <authorList>
            <person name="Alessa O."/>
            <person name="Ogura Y."/>
            <person name="Fujitani Y."/>
            <person name="Takami H."/>
            <person name="Hayashi T."/>
            <person name="Sahin N."/>
            <person name="Tani A."/>
        </authorList>
    </citation>
    <scope>NUCLEOTIDE SEQUENCE</scope>
    <source>
        <strain evidence="1">DSM 23632</strain>
    </source>
</reference>
<evidence type="ECO:0000313" key="2">
    <source>
        <dbReference type="Proteomes" id="UP001055057"/>
    </source>
</evidence>
<protein>
    <recommendedName>
        <fullName evidence="3">Tat pathway signal protein</fullName>
    </recommendedName>
</protein>
<comment type="caution">
    <text evidence="1">The sequence shown here is derived from an EMBL/GenBank/DDBJ whole genome shotgun (WGS) entry which is preliminary data.</text>
</comment>
<dbReference type="RefSeq" id="WP_238182732.1">
    <property type="nucleotide sequence ID" value="NZ_BPRB01000120.1"/>
</dbReference>
<gene>
    <name evidence="1" type="ORF">MPOCJGCO_2306</name>
</gene>
<organism evidence="1 2">
    <name type="scientific">Methylobacterium trifolii</name>
    <dbReference type="NCBI Taxonomy" id="1003092"/>
    <lineage>
        <taxon>Bacteria</taxon>
        <taxon>Pseudomonadati</taxon>
        <taxon>Pseudomonadota</taxon>
        <taxon>Alphaproteobacteria</taxon>
        <taxon>Hyphomicrobiales</taxon>
        <taxon>Methylobacteriaceae</taxon>
        <taxon>Methylobacterium</taxon>
    </lineage>
</organism>
<proteinExistence type="predicted"/>
<sequence length="168" mass="17943">MQSGQVIGQGIPLYRLRIGRLALDTAACLVLSLVLLVSAFAQDSAGPLATEPKASLKLQLNRLEPAPDACRITMLVDNSRGGALKSYRVDLFAFDTEGVAQKRVAVELGPLSPKKTTVKIFDFPGITCPKIGRVLLNDVLACEGGEAGREACLERTETESKAGIAFDR</sequence>
<dbReference type="EMBL" id="BPRB01000120">
    <property type="protein sequence ID" value="GJE60195.1"/>
    <property type="molecule type" value="Genomic_DNA"/>
</dbReference>
<dbReference type="Proteomes" id="UP001055057">
    <property type="component" value="Unassembled WGS sequence"/>
</dbReference>
<keyword evidence="2" id="KW-1185">Reference proteome</keyword>
<evidence type="ECO:0008006" key="3">
    <source>
        <dbReference type="Google" id="ProtNLM"/>
    </source>
</evidence>
<reference evidence="1" key="2">
    <citation type="submission" date="2021-08" db="EMBL/GenBank/DDBJ databases">
        <authorList>
            <person name="Tani A."/>
            <person name="Ola A."/>
            <person name="Ogura Y."/>
            <person name="Katsura K."/>
            <person name="Hayashi T."/>
        </authorList>
    </citation>
    <scope>NUCLEOTIDE SEQUENCE</scope>
    <source>
        <strain evidence="1">DSM 23632</strain>
    </source>
</reference>
<evidence type="ECO:0000313" key="1">
    <source>
        <dbReference type="EMBL" id="GJE60195.1"/>
    </source>
</evidence>
<name>A0ABQ4U261_9HYPH</name>
<accession>A0ABQ4U261</accession>